<dbReference type="EMBL" id="JBBPBN010000021">
    <property type="protein sequence ID" value="KAK9013913.1"/>
    <property type="molecule type" value="Genomic_DNA"/>
</dbReference>
<comment type="caution">
    <text evidence="5">The sequence shown here is derived from an EMBL/GenBank/DDBJ whole genome shotgun (WGS) entry which is preliminary data.</text>
</comment>
<keyword evidence="1" id="KW-0645">Protease</keyword>
<name>A0ABR2RM78_9ROSI</name>
<keyword evidence="4" id="KW-0325">Glycoprotein</keyword>
<evidence type="ECO:0000313" key="6">
    <source>
        <dbReference type="Proteomes" id="UP001396334"/>
    </source>
</evidence>
<evidence type="ECO:0000313" key="5">
    <source>
        <dbReference type="EMBL" id="KAK9013913.1"/>
    </source>
</evidence>
<dbReference type="Proteomes" id="UP001396334">
    <property type="component" value="Unassembled WGS sequence"/>
</dbReference>
<dbReference type="InterPro" id="IPR042269">
    <property type="entry name" value="Ser_carbopepase_S28_SKS"/>
</dbReference>
<evidence type="ECO:0000256" key="2">
    <source>
        <dbReference type="ARBA" id="ARBA00022729"/>
    </source>
</evidence>
<protein>
    <submittedName>
        <fullName evidence="5">Uncharacterized protein</fullName>
    </submittedName>
</protein>
<keyword evidence="3" id="KW-0378">Hydrolase</keyword>
<dbReference type="PANTHER" id="PTHR11010">
    <property type="entry name" value="PROTEASE S28 PRO-X CARBOXYPEPTIDASE-RELATED"/>
    <property type="match status" value="1"/>
</dbReference>
<evidence type="ECO:0000256" key="4">
    <source>
        <dbReference type="ARBA" id="ARBA00023180"/>
    </source>
</evidence>
<sequence>MLLLEHLPPHLAPQVGYYAIVTKDFKDTSESCYETVRKSWDEIDKVASNSNGLSILSMKFKTCQKLKTSFDLKDLLDSIYSDAAQYDHPHTYPLSIVCGGINGAPKGTDILSRIFAGVVAYMGNKSCYDMNEFKRPTDETYIGWKWQTCSEMVMPIGHGNNDSIFPPEPFNLNVFIKKCKSLFGVQPRPHWVTTYYGGHDLKLILHRFGSNIIDEFYLITGISLLRYNAVVDQATENRS</sequence>
<gene>
    <name evidence="5" type="ORF">V6N11_005088</name>
</gene>
<keyword evidence="2" id="KW-0732">Signal</keyword>
<proteinExistence type="predicted"/>
<dbReference type="Pfam" id="PF05577">
    <property type="entry name" value="Peptidase_S28"/>
    <property type="match status" value="1"/>
</dbReference>
<organism evidence="5 6">
    <name type="scientific">Hibiscus sabdariffa</name>
    <name type="common">roselle</name>
    <dbReference type="NCBI Taxonomy" id="183260"/>
    <lineage>
        <taxon>Eukaryota</taxon>
        <taxon>Viridiplantae</taxon>
        <taxon>Streptophyta</taxon>
        <taxon>Embryophyta</taxon>
        <taxon>Tracheophyta</taxon>
        <taxon>Spermatophyta</taxon>
        <taxon>Magnoliopsida</taxon>
        <taxon>eudicotyledons</taxon>
        <taxon>Gunneridae</taxon>
        <taxon>Pentapetalae</taxon>
        <taxon>rosids</taxon>
        <taxon>malvids</taxon>
        <taxon>Malvales</taxon>
        <taxon>Malvaceae</taxon>
        <taxon>Malvoideae</taxon>
        <taxon>Hibiscus</taxon>
    </lineage>
</organism>
<evidence type="ECO:0000256" key="1">
    <source>
        <dbReference type="ARBA" id="ARBA00022670"/>
    </source>
</evidence>
<dbReference type="PANTHER" id="PTHR11010:SF110">
    <property type="entry name" value="PROLYLCARBOXYPEPTIDASE-LIKE PROTEIN-RELATED"/>
    <property type="match status" value="1"/>
</dbReference>
<accession>A0ABR2RM78</accession>
<reference evidence="5 6" key="1">
    <citation type="journal article" date="2024" name="G3 (Bethesda)">
        <title>Genome assembly of Hibiscus sabdariffa L. provides insights into metabolisms of medicinal natural products.</title>
        <authorList>
            <person name="Kim T."/>
        </authorList>
    </citation>
    <scope>NUCLEOTIDE SEQUENCE [LARGE SCALE GENOMIC DNA]</scope>
    <source>
        <strain evidence="5">TK-2024</strain>
        <tissue evidence="5">Old leaves</tissue>
    </source>
</reference>
<dbReference type="InterPro" id="IPR008758">
    <property type="entry name" value="Peptidase_S28"/>
</dbReference>
<evidence type="ECO:0000256" key="3">
    <source>
        <dbReference type="ARBA" id="ARBA00022801"/>
    </source>
</evidence>
<dbReference type="Gene3D" id="1.20.120.980">
    <property type="entry name" value="Serine carboxypeptidase S28, SKS domain"/>
    <property type="match status" value="1"/>
</dbReference>
<keyword evidence="6" id="KW-1185">Reference proteome</keyword>